<dbReference type="AlphaFoldDB" id="G2Q6N4"/>
<keyword evidence="4" id="KW-1185">Reference proteome</keyword>
<dbReference type="GO" id="GO:0016740">
    <property type="term" value="F:transferase activity"/>
    <property type="evidence" value="ECO:0007669"/>
    <property type="project" value="UniProtKB-KW"/>
</dbReference>
<dbReference type="Proteomes" id="UP000007322">
    <property type="component" value="Chromosome 1"/>
</dbReference>
<dbReference type="Gene3D" id="3.30.559.10">
    <property type="entry name" value="Chloramphenicol acetyltransferase-like domain"/>
    <property type="match status" value="1"/>
</dbReference>
<keyword evidence="1" id="KW-0808">Transferase</keyword>
<sequence length="187" mass="20993">MQAAGRTIEKNENDDDHSFVKRRDSTVKFVVKYWEAEDGVPSLSDVENAHFASFSLGDTGRFVVEGMAYGEKPECLASAKPVVSTFQANFVHGGLIFVVNSHHYSNNVMGWANFVYQLAENCYSIANNTAPPPWDPANLDATRFTASDFPSDSKVDGTTPSERNPLLREHLSLLFHFEFRDYEVKTF</sequence>
<dbReference type="InterPro" id="IPR054710">
    <property type="entry name" value="Tri101-like_N"/>
</dbReference>
<name>G2Q6N4_THET4</name>
<dbReference type="Pfam" id="PF22664">
    <property type="entry name" value="TRI-like_N"/>
    <property type="match status" value="1"/>
</dbReference>
<gene>
    <name evidence="3" type="ORF">MYCTH_2299610</name>
</gene>
<protein>
    <recommendedName>
        <fullName evidence="2">Trichothecene 3-O-acetyltransferase-like N-terminal domain-containing protein</fullName>
    </recommendedName>
</protein>
<dbReference type="EMBL" id="CP003002">
    <property type="protein sequence ID" value="AEO55607.1"/>
    <property type="molecule type" value="Genomic_DNA"/>
</dbReference>
<dbReference type="VEuPathDB" id="FungiDB:MYCTH_2299610"/>
<proteinExistence type="predicted"/>
<accession>G2Q6N4</accession>
<dbReference type="InterPro" id="IPR023213">
    <property type="entry name" value="CAT-like_dom_sf"/>
</dbReference>
<dbReference type="RefSeq" id="XP_003660852.1">
    <property type="nucleotide sequence ID" value="XM_003660804.1"/>
</dbReference>
<evidence type="ECO:0000259" key="2">
    <source>
        <dbReference type="Pfam" id="PF22664"/>
    </source>
</evidence>
<feature type="domain" description="Trichothecene 3-O-acetyltransferase-like N-terminal" evidence="2">
    <location>
        <begin position="5"/>
        <end position="122"/>
    </location>
</feature>
<dbReference type="GeneID" id="11509106"/>
<dbReference type="InParanoid" id="G2Q6N4"/>
<dbReference type="KEGG" id="mtm:MYCTH_2299610"/>
<dbReference type="HOGENOM" id="CLU_1448673_0_0_1"/>
<dbReference type="OrthoDB" id="671439at2759"/>
<evidence type="ECO:0000256" key="1">
    <source>
        <dbReference type="ARBA" id="ARBA00022679"/>
    </source>
</evidence>
<reference evidence="3 4" key="1">
    <citation type="journal article" date="2011" name="Nat. Biotechnol.">
        <title>Comparative genomic analysis of the thermophilic biomass-degrading fungi Myceliophthora thermophila and Thielavia terrestris.</title>
        <authorList>
            <person name="Berka R.M."/>
            <person name="Grigoriev I.V."/>
            <person name="Otillar R."/>
            <person name="Salamov A."/>
            <person name="Grimwood J."/>
            <person name="Reid I."/>
            <person name="Ishmael N."/>
            <person name="John T."/>
            <person name="Darmond C."/>
            <person name="Moisan M.-C."/>
            <person name="Henrissat B."/>
            <person name="Coutinho P.M."/>
            <person name="Lombard V."/>
            <person name="Natvig D.O."/>
            <person name="Lindquist E."/>
            <person name="Schmutz J."/>
            <person name="Lucas S."/>
            <person name="Harris P."/>
            <person name="Powlowski J."/>
            <person name="Bellemare A."/>
            <person name="Taylor D."/>
            <person name="Butler G."/>
            <person name="de Vries R.P."/>
            <person name="Allijn I.E."/>
            <person name="van den Brink J."/>
            <person name="Ushinsky S."/>
            <person name="Storms R."/>
            <person name="Powell A.J."/>
            <person name="Paulsen I.T."/>
            <person name="Elbourne L.D.H."/>
            <person name="Baker S.E."/>
            <person name="Magnuson J."/>
            <person name="LaBoissiere S."/>
            <person name="Clutterbuck A.J."/>
            <person name="Martinez D."/>
            <person name="Wogulis M."/>
            <person name="de Leon A.L."/>
            <person name="Rey M.W."/>
            <person name="Tsang A."/>
        </authorList>
    </citation>
    <scope>NUCLEOTIDE SEQUENCE [LARGE SCALE GENOMIC DNA]</scope>
    <source>
        <strain evidence="4">ATCC 42464 / BCRC 31852 / DSM 1799</strain>
    </source>
</reference>
<dbReference type="eggNOG" id="ENOG502SHDQ">
    <property type="taxonomic scope" value="Eukaryota"/>
</dbReference>
<organism evidence="3 4">
    <name type="scientific">Thermothelomyces thermophilus (strain ATCC 42464 / BCRC 31852 / DSM 1799)</name>
    <name type="common">Sporotrichum thermophile</name>
    <dbReference type="NCBI Taxonomy" id="573729"/>
    <lineage>
        <taxon>Eukaryota</taxon>
        <taxon>Fungi</taxon>
        <taxon>Dikarya</taxon>
        <taxon>Ascomycota</taxon>
        <taxon>Pezizomycotina</taxon>
        <taxon>Sordariomycetes</taxon>
        <taxon>Sordariomycetidae</taxon>
        <taxon>Sordariales</taxon>
        <taxon>Chaetomiaceae</taxon>
        <taxon>Thermothelomyces</taxon>
    </lineage>
</organism>
<dbReference type="OMA" id="STIQFIM"/>
<evidence type="ECO:0000313" key="4">
    <source>
        <dbReference type="Proteomes" id="UP000007322"/>
    </source>
</evidence>
<evidence type="ECO:0000313" key="3">
    <source>
        <dbReference type="EMBL" id="AEO55607.1"/>
    </source>
</evidence>